<proteinExistence type="inferred from homology"/>
<accession>A0A365KCG4</accession>
<dbReference type="InterPro" id="IPR000836">
    <property type="entry name" value="PRTase_dom"/>
</dbReference>
<organism evidence="3 4">
    <name type="scientific">Planococcus maitriensis</name>
    <dbReference type="NCBI Taxonomy" id="221799"/>
    <lineage>
        <taxon>Bacteria</taxon>
        <taxon>Bacillati</taxon>
        <taxon>Bacillota</taxon>
        <taxon>Bacilli</taxon>
        <taxon>Bacillales</taxon>
        <taxon>Caryophanaceae</taxon>
        <taxon>Planococcus</taxon>
    </lineage>
</organism>
<dbReference type="OrthoDB" id="9779910at2"/>
<protein>
    <submittedName>
        <fullName evidence="3">ComF family protein</fullName>
    </submittedName>
</protein>
<gene>
    <name evidence="3" type="ORF">DP119_04045</name>
</gene>
<dbReference type="InterPro" id="IPR051910">
    <property type="entry name" value="ComF/GntX_DNA_util-trans"/>
</dbReference>
<reference evidence="3 4" key="1">
    <citation type="submission" date="2018-06" db="EMBL/GenBank/DDBJ databases">
        <title>The draft genome sequences of strains SCU63 and S1.</title>
        <authorList>
            <person name="Gan L."/>
        </authorList>
    </citation>
    <scope>NUCLEOTIDE SEQUENCE [LARGE SCALE GENOMIC DNA]</scope>
    <source>
        <strain evidence="3 4">S1</strain>
    </source>
</reference>
<comment type="caution">
    <text evidence="3">The sequence shown here is derived from an EMBL/GenBank/DDBJ whole genome shotgun (WGS) entry which is preliminary data.</text>
</comment>
<feature type="domain" description="Phosphoribosyltransferase" evidence="2">
    <location>
        <begin position="98"/>
        <end position="136"/>
    </location>
</feature>
<keyword evidence="4" id="KW-1185">Reference proteome</keyword>
<name>A0A365KCG4_9BACL</name>
<evidence type="ECO:0000313" key="4">
    <source>
        <dbReference type="Proteomes" id="UP000251869"/>
    </source>
</evidence>
<dbReference type="SUPFAM" id="SSF53271">
    <property type="entry name" value="PRTase-like"/>
    <property type="match status" value="1"/>
</dbReference>
<evidence type="ECO:0000313" key="3">
    <source>
        <dbReference type="EMBL" id="RAZ70324.1"/>
    </source>
</evidence>
<dbReference type="EMBL" id="QLZQ01000001">
    <property type="protein sequence ID" value="RAZ70324.1"/>
    <property type="molecule type" value="Genomic_DNA"/>
</dbReference>
<dbReference type="CDD" id="cd06223">
    <property type="entry name" value="PRTases_typeI"/>
    <property type="match status" value="1"/>
</dbReference>
<dbReference type="Pfam" id="PF00156">
    <property type="entry name" value="Pribosyltran"/>
    <property type="match status" value="1"/>
</dbReference>
<sequence length="137" mass="15646">MKDWFHQYKFLKDILLAQVFAGDLKEALKNERAVAVPIPLNEEKLRERSFSQVDQLLEAANIPYRHLLEKCGETLGGKNRQERMDAQQLFRLNGETVPKQLVLVDDLYTTGTTMRHAAKVLQEAGAESIRILALIRA</sequence>
<dbReference type="InterPro" id="IPR029057">
    <property type="entry name" value="PRTase-like"/>
</dbReference>
<dbReference type="PANTHER" id="PTHR47505">
    <property type="entry name" value="DNA UTILIZATION PROTEIN YHGH"/>
    <property type="match status" value="1"/>
</dbReference>
<dbReference type="Proteomes" id="UP000251869">
    <property type="component" value="Unassembled WGS sequence"/>
</dbReference>
<dbReference type="AlphaFoldDB" id="A0A365KCG4"/>
<evidence type="ECO:0000259" key="2">
    <source>
        <dbReference type="Pfam" id="PF00156"/>
    </source>
</evidence>
<dbReference type="Gene3D" id="3.40.50.2020">
    <property type="match status" value="1"/>
</dbReference>
<evidence type="ECO:0000256" key="1">
    <source>
        <dbReference type="ARBA" id="ARBA00008007"/>
    </source>
</evidence>
<comment type="similarity">
    <text evidence="1">Belongs to the ComF/GntX family.</text>
</comment>
<dbReference type="PANTHER" id="PTHR47505:SF1">
    <property type="entry name" value="DNA UTILIZATION PROTEIN YHGH"/>
    <property type="match status" value="1"/>
</dbReference>